<dbReference type="Gene3D" id="3.90.1150.10">
    <property type="entry name" value="Aspartate Aminotransferase, domain 1"/>
    <property type="match status" value="1"/>
</dbReference>
<evidence type="ECO:0000256" key="3">
    <source>
        <dbReference type="ARBA" id="ARBA00022898"/>
    </source>
</evidence>
<name>A0A7Y3RMR1_9PROT</name>
<dbReference type="Pfam" id="PF22580">
    <property type="entry name" value="KYNU_C"/>
    <property type="match status" value="1"/>
</dbReference>
<dbReference type="GO" id="GO:0019441">
    <property type="term" value="P:L-tryptophan catabolic process to kynurenine"/>
    <property type="evidence" value="ECO:0007669"/>
    <property type="project" value="TreeGrafter"/>
</dbReference>
<evidence type="ECO:0000256" key="4">
    <source>
        <dbReference type="PIRNR" id="PIRNR038800"/>
    </source>
</evidence>
<organism evidence="5 6">
    <name type="scientific">Parvularcula mediterranea</name>
    <dbReference type="NCBI Taxonomy" id="2732508"/>
    <lineage>
        <taxon>Bacteria</taxon>
        <taxon>Pseudomonadati</taxon>
        <taxon>Pseudomonadota</taxon>
        <taxon>Alphaproteobacteria</taxon>
        <taxon>Parvularculales</taxon>
        <taxon>Parvularculaceae</taxon>
        <taxon>Parvularcula</taxon>
    </lineage>
</organism>
<dbReference type="GO" id="GO:0030429">
    <property type="term" value="F:kynureninase activity"/>
    <property type="evidence" value="ECO:0007669"/>
    <property type="project" value="UniProtKB-EC"/>
</dbReference>
<protein>
    <recommendedName>
        <fullName evidence="4">Kynureninase</fullName>
        <ecNumber evidence="4">3.7.1.3</ecNumber>
    </recommendedName>
</protein>
<comment type="function">
    <text evidence="4">Catalyzes the cleavage of L-kynurenine (L-Kyn) and L-3-hydroxykynurenine (L-3OHKyn) into anthranilic acid (AA) and 3-hydroxyanthranilic acid (3-OHAA), respectively.</text>
</comment>
<comment type="caution">
    <text evidence="5">The sequence shown here is derived from an EMBL/GenBank/DDBJ whole genome shotgun (WGS) entry which is preliminary data.</text>
</comment>
<dbReference type="InterPro" id="IPR015422">
    <property type="entry name" value="PyrdxlP-dep_Trfase_small"/>
</dbReference>
<dbReference type="InterPro" id="IPR010111">
    <property type="entry name" value="Kynureninase"/>
</dbReference>
<dbReference type="GO" id="GO:0030170">
    <property type="term" value="F:pyridoxal phosphate binding"/>
    <property type="evidence" value="ECO:0007669"/>
    <property type="project" value="InterPro"/>
</dbReference>
<dbReference type="UniPathway" id="UPA00334">
    <property type="reaction ID" value="UER00455"/>
</dbReference>
<dbReference type="SUPFAM" id="SSF53383">
    <property type="entry name" value="PLP-dependent transferases"/>
    <property type="match status" value="1"/>
</dbReference>
<comment type="pathway">
    <text evidence="4">Amino-acid degradation; L-kynurenine degradation; L-alanine and anthranilate from L-kynurenine: step 1/1.</text>
</comment>
<evidence type="ECO:0000256" key="2">
    <source>
        <dbReference type="ARBA" id="ARBA00022801"/>
    </source>
</evidence>
<dbReference type="GO" id="GO:0043420">
    <property type="term" value="P:anthranilate metabolic process"/>
    <property type="evidence" value="ECO:0007669"/>
    <property type="project" value="TreeGrafter"/>
</dbReference>
<evidence type="ECO:0000256" key="1">
    <source>
        <dbReference type="ARBA" id="ARBA00022642"/>
    </source>
</evidence>
<dbReference type="AlphaFoldDB" id="A0A7Y3RMR1"/>
<keyword evidence="5" id="KW-0808">Transferase</keyword>
<dbReference type="InterPro" id="IPR015421">
    <property type="entry name" value="PyrdxlP-dep_Trfase_major"/>
</dbReference>
<keyword evidence="3 4" id="KW-0663">Pyridoxal phosphate</keyword>
<dbReference type="PIRSF" id="PIRSF038800">
    <property type="entry name" value="KYNU"/>
    <property type="match status" value="1"/>
</dbReference>
<dbReference type="GO" id="GO:0008483">
    <property type="term" value="F:transaminase activity"/>
    <property type="evidence" value="ECO:0007669"/>
    <property type="project" value="UniProtKB-KW"/>
</dbReference>
<dbReference type="InterPro" id="IPR015424">
    <property type="entry name" value="PyrdxlP-dep_Trfase"/>
</dbReference>
<keyword evidence="5" id="KW-0032">Aminotransferase</keyword>
<dbReference type="PANTHER" id="PTHR14084:SF0">
    <property type="entry name" value="KYNURENINASE"/>
    <property type="match status" value="1"/>
</dbReference>
<dbReference type="Gene3D" id="3.40.640.10">
    <property type="entry name" value="Type I PLP-dependent aspartate aminotransferase-like (Major domain)"/>
    <property type="match status" value="1"/>
</dbReference>
<dbReference type="GO" id="GO:0009435">
    <property type="term" value="P:NAD+ biosynthetic process"/>
    <property type="evidence" value="ECO:0007669"/>
    <property type="project" value="UniProtKB-UniPathway"/>
</dbReference>
<comment type="catalytic activity">
    <reaction evidence="4">
        <text>3-hydroxy-L-kynurenine + H2O = 3-hydroxyanthranilate + L-alanine + H(+)</text>
        <dbReference type="Rhea" id="RHEA:25143"/>
        <dbReference type="ChEBI" id="CHEBI:15377"/>
        <dbReference type="ChEBI" id="CHEBI:15378"/>
        <dbReference type="ChEBI" id="CHEBI:36559"/>
        <dbReference type="ChEBI" id="CHEBI:57972"/>
        <dbReference type="ChEBI" id="CHEBI:58125"/>
        <dbReference type="EC" id="3.7.1.3"/>
    </reaction>
</comment>
<accession>A0A7Y3RMR1</accession>
<comment type="similarity">
    <text evidence="4">Belongs to the kynureninase family.</text>
</comment>
<comment type="subunit">
    <text evidence="4">Homodimer.</text>
</comment>
<gene>
    <name evidence="5" type="ORF">HK107_08900</name>
</gene>
<dbReference type="Proteomes" id="UP000536835">
    <property type="component" value="Unassembled WGS sequence"/>
</dbReference>
<dbReference type="EC" id="3.7.1.3" evidence="4"/>
<evidence type="ECO:0000313" key="6">
    <source>
        <dbReference type="Proteomes" id="UP000536835"/>
    </source>
</evidence>
<dbReference type="EMBL" id="JABFCX010000002">
    <property type="protein sequence ID" value="NNU16436.1"/>
    <property type="molecule type" value="Genomic_DNA"/>
</dbReference>
<dbReference type="UniPathway" id="UPA00253">
    <property type="reaction ID" value="UER00329"/>
</dbReference>
<dbReference type="RefSeq" id="WP_173198651.1">
    <property type="nucleotide sequence ID" value="NZ_JABFCX010000002.1"/>
</dbReference>
<dbReference type="PANTHER" id="PTHR14084">
    <property type="entry name" value="KYNURENINASE"/>
    <property type="match status" value="1"/>
</dbReference>
<comment type="catalytic activity">
    <reaction evidence="4">
        <text>L-kynurenine + H2O = anthranilate + L-alanine + H(+)</text>
        <dbReference type="Rhea" id="RHEA:16813"/>
        <dbReference type="ChEBI" id="CHEBI:15377"/>
        <dbReference type="ChEBI" id="CHEBI:15378"/>
        <dbReference type="ChEBI" id="CHEBI:16567"/>
        <dbReference type="ChEBI" id="CHEBI:57959"/>
        <dbReference type="ChEBI" id="CHEBI:57972"/>
        <dbReference type="EC" id="3.7.1.3"/>
    </reaction>
</comment>
<dbReference type="GO" id="GO:0005737">
    <property type="term" value="C:cytoplasm"/>
    <property type="evidence" value="ECO:0007669"/>
    <property type="project" value="InterPro"/>
</dbReference>
<keyword evidence="1 4" id="KW-0662">Pyridine nucleotide biosynthesis</keyword>
<comment type="cofactor">
    <cofactor evidence="4">
        <name>pyridoxal 5'-phosphate</name>
        <dbReference type="ChEBI" id="CHEBI:597326"/>
    </cofactor>
</comment>
<dbReference type="GO" id="GO:0097053">
    <property type="term" value="P:L-kynurenine catabolic process"/>
    <property type="evidence" value="ECO:0007669"/>
    <property type="project" value="UniProtKB-UniPathway"/>
</dbReference>
<reference evidence="5 6" key="1">
    <citation type="submission" date="2020-05" db="EMBL/GenBank/DDBJ databases">
        <title>Parvularcula mediterraneae sp. nov., isolated from polypropylene straw from shallow seawater of the seashore of Laganas in Zakynthos island, Greece.</title>
        <authorList>
            <person name="Szabo I."/>
            <person name="Al-Omari J."/>
            <person name="Rado J."/>
            <person name="Szerdahelyi G.S."/>
        </authorList>
    </citation>
    <scope>NUCLEOTIDE SEQUENCE [LARGE SCALE GENOMIC DNA]</scope>
    <source>
        <strain evidence="5 6">ZS-1/3</strain>
    </source>
</reference>
<sequence>MSDFPTSAEEAAAFDAADPLASRRALFEMPEGLTYLVGHSLGPATRTAIARVEEAARQEWAGGLVASWNKAGWIDLAKKVGGRLAPLIGAAPENVLIADSVSVNLFKLAGAALPHVRTKTIMVEDDEFPTDQYIAEGLSGLSGAVFDRLKAGTAFDALAKGGVLIKSLVGYRSGLIADVAAYEAEAEKHGAMIVWDLSHAVGIVPVALEADGAKLAAGCTYKYLNGGPGAPAFLYAAPGIVEKLQNPMPGWLGHVKPFAFDPNYQPAEGVERFTVGTPSILSLSALDGALAAFESVTPADLHAKAGTMGDMVLSRIEGLAKYGVSGASPRDRAERGGHVSFTHAQGFAVVKALAAHSIESDFREPTTIRFGLSPLFLSYAQLWAAMDVLEDILVTGSWDRPAFKVRSKVT</sequence>
<keyword evidence="6" id="KW-1185">Reference proteome</keyword>
<evidence type="ECO:0000313" key="5">
    <source>
        <dbReference type="EMBL" id="NNU16436.1"/>
    </source>
</evidence>
<proteinExistence type="inferred from homology"/>
<keyword evidence="2 4" id="KW-0378">Hydrolase</keyword>
<comment type="pathway">
    <text evidence="4">Cofactor biosynthesis; NAD(+) biosynthesis; quinolinate from L-kynurenine: step 2/3.</text>
</comment>